<dbReference type="EMBL" id="LYMM01000036">
    <property type="protein sequence ID" value="PNU04375.1"/>
    <property type="molecule type" value="Genomic_DNA"/>
</dbReference>
<evidence type="ECO:0000313" key="1">
    <source>
        <dbReference type="EMBL" id="PNU04375.1"/>
    </source>
</evidence>
<dbReference type="OrthoDB" id="7849477at2"/>
<dbReference type="Proteomes" id="UP000236327">
    <property type="component" value="Unassembled WGS sequence"/>
</dbReference>
<protein>
    <recommendedName>
        <fullName evidence="3">IacB</fullName>
    </recommendedName>
</protein>
<evidence type="ECO:0000313" key="2">
    <source>
        <dbReference type="Proteomes" id="UP000236327"/>
    </source>
</evidence>
<comment type="caution">
    <text evidence="1">The sequence shown here is derived from an EMBL/GenBank/DDBJ whole genome shotgun (WGS) entry which is preliminary data.</text>
</comment>
<evidence type="ECO:0008006" key="3">
    <source>
        <dbReference type="Google" id="ProtNLM"/>
    </source>
</evidence>
<gene>
    <name evidence="1" type="ORF">A8V01_20535</name>
</gene>
<organism evidence="1 2">
    <name type="scientific">Novosphingobium guangzhouense</name>
    <dbReference type="NCBI Taxonomy" id="1850347"/>
    <lineage>
        <taxon>Bacteria</taxon>
        <taxon>Pseudomonadati</taxon>
        <taxon>Pseudomonadota</taxon>
        <taxon>Alphaproteobacteria</taxon>
        <taxon>Sphingomonadales</taxon>
        <taxon>Sphingomonadaceae</taxon>
        <taxon>Novosphingobium</taxon>
    </lineage>
</organism>
<dbReference type="RefSeq" id="WP_103096320.1">
    <property type="nucleotide sequence ID" value="NZ_LYMM01000036.1"/>
</dbReference>
<proteinExistence type="predicted"/>
<dbReference type="AlphaFoldDB" id="A0A2K2FZZ8"/>
<accession>A0A2K2FZZ8</accession>
<keyword evidence="2" id="KW-1185">Reference proteome</keyword>
<sequence length="121" mass="13375">MTDTPATKPLRVLFCGAVLQNFFDLPAAEIGKVWAATGEMLKGIRDLPGVTVLGTLDDDETMVGTSPNGWPWTFYILADVPDRATAVAACNLFRTIEVGEYRLWKYMRVEARIGRELVIPA</sequence>
<name>A0A2K2FZZ8_9SPHN</name>
<reference evidence="1 2" key="1">
    <citation type="submission" date="2016-05" db="EMBL/GenBank/DDBJ databases">
        <title>Complete genome sequence of Novosphingobium guangzhouense SA925(T).</title>
        <authorList>
            <person name="Sha S."/>
        </authorList>
    </citation>
    <scope>NUCLEOTIDE SEQUENCE [LARGE SCALE GENOMIC DNA]</scope>
    <source>
        <strain evidence="1 2">SA925</strain>
    </source>
</reference>